<evidence type="ECO:0000256" key="7">
    <source>
        <dbReference type="ARBA" id="ARBA00022692"/>
    </source>
</evidence>
<dbReference type="GO" id="GO:0006897">
    <property type="term" value="P:endocytosis"/>
    <property type="evidence" value="ECO:0007669"/>
    <property type="project" value="UniProtKB-KW"/>
</dbReference>
<evidence type="ECO:0000256" key="14">
    <source>
        <dbReference type="ARBA" id="ARBA00023180"/>
    </source>
</evidence>
<feature type="domain" description="EGF-like" evidence="16">
    <location>
        <begin position="409"/>
        <end position="445"/>
    </location>
</feature>
<dbReference type="SUPFAM" id="SSF57184">
    <property type="entry name" value="Growth factor receptor domain"/>
    <property type="match status" value="1"/>
</dbReference>
<organism evidence="17 18">
    <name type="scientific">Ridgeia piscesae</name>
    <name type="common">Tubeworm</name>
    <dbReference type="NCBI Taxonomy" id="27915"/>
    <lineage>
        <taxon>Eukaryota</taxon>
        <taxon>Metazoa</taxon>
        <taxon>Spiralia</taxon>
        <taxon>Lophotrochozoa</taxon>
        <taxon>Annelida</taxon>
        <taxon>Polychaeta</taxon>
        <taxon>Sedentaria</taxon>
        <taxon>Canalipalpata</taxon>
        <taxon>Sabellida</taxon>
        <taxon>Siboglinidae</taxon>
        <taxon>Ridgeia</taxon>
    </lineage>
</organism>
<dbReference type="PANTHER" id="PTHR24050:SF27">
    <property type="entry name" value="FIBRILLIN-1"/>
    <property type="match status" value="1"/>
</dbReference>
<dbReference type="Proteomes" id="UP001209878">
    <property type="component" value="Unassembled WGS sequence"/>
</dbReference>
<feature type="domain" description="EGF-like" evidence="16">
    <location>
        <begin position="239"/>
        <end position="279"/>
    </location>
</feature>
<dbReference type="InterPro" id="IPR000152">
    <property type="entry name" value="EGF-type_Asp/Asn_hydroxyl_site"/>
</dbReference>
<evidence type="ECO:0000256" key="8">
    <source>
        <dbReference type="ARBA" id="ARBA00022729"/>
    </source>
</evidence>
<dbReference type="InterPro" id="IPR052235">
    <property type="entry name" value="Nephronectin_domain"/>
</dbReference>
<name>A0AAD9NGC9_RIDPI</name>
<dbReference type="InterPro" id="IPR009030">
    <property type="entry name" value="Growth_fac_rcpt_cys_sf"/>
</dbReference>
<reference evidence="17" key="1">
    <citation type="journal article" date="2023" name="Mol. Biol. Evol.">
        <title>Third-Generation Sequencing Reveals the Adaptive Role of the Epigenome in Three Deep-Sea Polychaetes.</title>
        <authorList>
            <person name="Perez M."/>
            <person name="Aroh O."/>
            <person name="Sun Y."/>
            <person name="Lan Y."/>
            <person name="Juniper S.K."/>
            <person name="Young C.R."/>
            <person name="Angers B."/>
            <person name="Qian P.Y."/>
        </authorList>
    </citation>
    <scope>NUCLEOTIDE SEQUENCE</scope>
    <source>
        <strain evidence="17">R07B-5</strain>
    </source>
</reference>
<dbReference type="Pfam" id="PF14670">
    <property type="entry name" value="FXa_inhibition"/>
    <property type="match status" value="2"/>
</dbReference>
<evidence type="ECO:0000256" key="6">
    <source>
        <dbReference type="ARBA" id="ARBA00022583"/>
    </source>
</evidence>
<accession>A0AAD9NGC9</accession>
<evidence type="ECO:0000313" key="18">
    <source>
        <dbReference type="Proteomes" id="UP001209878"/>
    </source>
</evidence>
<evidence type="ECO:0000256" key="13">
    <source>
        <dbReference type="ARBA" id="ARBA00023170"/>
    </source>
</evidence>
<evidence type="ECO:0000256" key="12">
    <source>
        <dbReference type="ARBA" id="ARBA00023157"/>
    </source>
</evidence>
<keyword evidence="10" id="KW-1133">Transmembrane helix</keyword>
<comment type="subcellular location">
    <subcellularLocation>
        <location evidence="1">Membrane</location>
        <topology evidence="1">Single-pass type I membrane protein</topology>
    </subcellularLocation>
    <subcellularLocation>
        <location evidence="2">Secreted</location>
        <location evidence="2">Extracellular space</location>
        <location evidence="2">Extracellular matrix</location>
    </subcellularLocation>
</comment>
<dbReference type="EMBL" id="JAODUO010001195">
    <property type="protein sequence ID" value="KAK2169267.1"/>
    <property type="molecule type" value="Genomic_DNA"/>
</dbReference>
<dbReference type="AlphaFoldDB" id="A0AAD9NGC9"/>
<keyword evidence="7" id="KW-0812">Transmembrane</keyword>
<keyword evidence="12" id="KW-1015">Disulfide bond</keyword>
<keyword evidence="8" id="KW-0732">Signal</keyword>
<evidence type="ECO:0000256" key="15">
    <source>
        <dbReference type="PROSITE-ProRule" id="PRU00076"/>
    </source>
</evidence>
<dbReference type="InterPro" id="IPR026823">
    <property type="entry name" value="cEGF"/>
</dbReference>
<evidence type="ECO:0000256" key="10">
    <source>
        <dbReference type="ARBA" id="ARBA00022989"/>
    </source>
</evidence>
<dbReference type="SMART" id="SM00181">
    <property type="entry name" value="EGF"/>
    <property type="match status" value="7"/>
</dbReference>
<keyword evidence="6" id="KW-0254">Endocytosis</keyword>
<dbReference type="SMART" id="SM00179">
    <property type="entry name" value="EGF_CA"/>
    <property type="match status" value="5"/>
</dbReference>
<sequence>MKYFHFHITANGSPKIQVQTVFNVTVNEKSSLVVNVTDPDGDSVSLTLRTDLPSGANFDNVTGVLTWTPVDTTPVNITFAATDAKGAVAPSASVLINMCHCSIRGDCLFGKRASGQKVSAMFRVVACNCTTGWTGAHCTEDFDGCGDGPCTAGTNCTDLTPQEEADQGTAFNCSQCPPGYEYSDGVCVDVNECDKTHPLHDCTQRCINKVPGFVTVQPGFVCDCDPGYRLTGDGKTCTDVDECGEKLSDCQQICTNKPGHYVCSCMPGYELNTDNKTCTDMLNLCERASLNCSYGCQNDSSGTVACFCPVGLKLAANNIDCEDEDECASNETNTCSHTCHNVHSGYNCSCPDGYLLQQDGRTCTGCPDGKWGLQCSRLCNCASATTPCAPASGCSDCPPGFSGGDCYKDKDECLDHPCGANANCTNTVGTFRCDCHDGYIQHNLTACVGMSLVDS</sequence>
<keyword evidence="18" id="KW-1185">Reference proteome</keyword>
<dbReference type="PROSITE" id="PS01186">
    <property type="entry name" value="EGF_2"/>
    <property type="match status" value="3"/>
</dbReference>
<dbReference type="Pfam" id="PF07645">
    <property type="entry name" value="EGF_CA"/>
    <property type="match status" value="1"/>
</dbReference>
<dbReference type="Pfam" id="PF05345">
    <property type="entry name" value="He_PIG"/>
    <property type="match status" value="1"/>
</dbReference>
<dbReference type="SUPFAM" id="SSF49313">
    <property type="entry name" value="Cadherin-like"/>
    <property type="match status" value="1"/>
</dbReference>
<comment type="caution">
    <text evidence="15">Lacks conserved residue(s) required for the propagation of feature annotation.</text>
</comment>
<dbReference type="PROSITE" id="PS50026">
    <property type="entry name" value="EGF_3"/>
    <property type="match status" value="3"/>
</dbReference>
<evidence type="ECO:0000313" key="17">
    <source>
        <dbReference type="EMBL" id="KAK2169267.1"/>
    </source>
</evidence>
<dbReference type="InterPro" id="IPR015919">
    <property type="entry name" value="Cadherin-like_sf"/>
</dbReference>
<evidence type="ECO:0000256" key="9">
    <source>
        <dbReference type="ARBA" id="ARBA00022737"/>
    </source>
</evidence>
<gene>
    <name evidence="17" type="ORF">NP493_1196g00005</name>
</gene>
<dbReference type="FunFam" id="2.10.25.10:FF:000009">
    <property type="entry name" value="Low-density lipoprotein receptor isoform 1"/>
    <property type="match status" value="1"/>
</dbReference>
<evidence type="ECO:0000259" key="16">
    <source>
        <dbReference type="PROSITE" id="PS50026"/>
    </source>
</evidence>
<keyword evidence="5 15" id="KW-0245">EGF-like domain</keyword>
<keyword evidence="11" id="KW-0472">Membrane</keyword>
<protein>
    <recommendedName>
        <fullName evidence="16">EGF-like domain-containing protein</fullName>
    </recommendedName>
</protein>
<dbReference type="GO" id="GO:0005509">
    <property type="term" value="F:calcium ion binding"/>
    <property type="evidence" value="ECO:0007669"/>
    <property type="project" value="InterPro"/>
</dbReference>
<comment type="caution">
    <text evidence="17">The sequence shown here is derived from an EMBL/GenBank/DDBJ whole genome shotgun (WGS) entry which is preliminary data.</text>
</comment>
<dbReference type="FunFam" id="2.10.25.10:FF:000119">
    <property type="entry name" value="vitamin K-dependent protein S"/>
    <property type="match status" value="1"/>
</dbReference>
<feature type="domain" description="EGF-like" evidence="16">
    <location>
        <begin position="323"/>
        <end position="364"/>
    </location>
</feature>
<dbReference type="Pfam" id="PF12662">
    <property type="entry name" value="cEGF"/>
    <property type="match status" value="1"/>
</dbReference>
<dbReference type="InterPro" id="IPR000742">
    <property type="entry name" value="EGF"/>
</dbReference>
<evidence type="ECO:0000256" key="11">
    <source>
        <dbReference type="ARBA" id="ARBA00023136"/>
    </source>
</evidence>
<evidence type="ECO:0000256" key="4">
    <source>
        <dbReference type="ARBA" id="ARBA00022530"/>
    </source>
</evidence>
<dbReference type="GO" id="GO:0016020">
    <property type="term" value="C:membrane"/>
    <property type="evidence" value="ECO:0007669"/>
    <property type="project" value="UniProtKB-SubCell"/>
</dbReference>
<proteinExistence type="inferred from homology"/>
<evidence type="ECO:0000256" key="5">
    <source>
        <dbReference type="ARBA" id="ARBA00022536"/>
    </source>
</evidence>
<keyword evidence="4" id="KW-0964">Secreted</keyword>
<comment type="similarity">
    <text evidence="3">Belongs to the fibulin family.</text>
</comment>
<dbReference type="InterPro" id="IPR018097">
    <property type="entry name" value="EGF_Ca-bd_CS"/>
</dbReference>
<dbReference type="SUPFAM" id="SSF57196">
    <property type="entry name" value="EGF/Laminin"/>
    <property type="match status" value="2"/>
</dbReference>
<evidence type="ECO:0000256" key="1">
    <source>
        <dbReference type="ARBA" id="ARBA00004479"/>
    </source>
</evidence>
<keyword evidence="14" id="KW-0325">Glycoprotein</keyword>
<dbReference type="PANTHER" id="PTHR24050">
    <property type="entry name" value="PA14 DOMAIN-CONTAINING PROTEIN"/>
    <property type="match status" value="1"/>
</dbReference>
<dbReference type="Gene3D" id="2.10.25.10">
    <property type="entry name" value="Laminin"/>
    <property type="match status" value="6"/>
</dbReference>
<dbReference type="InterPro" id="IPR049883">
    <property type="entry name" value="NOTCH1_EGF-like"/>
</dbReference>
<evidence type="ECO:0000256" key="3">
    <source>
        <dbReference type="ARBA" id="ARBA00006127"/>
    </source>
</evidence>
<keyword evidence="9" id="KW-0677">Repeat</keyword>
<keyword evidence="4" id="KW-0272">Extracellular matrix</keyword>
<dbReference type="InterPro" id="IPR013783">
    <property type="entry name" value="Ig-like_fold"/>
</dbReference>
<keyword evidence="13" id="KW-0675">Receptor</keyword>
<dbReference type="Gene3D" id="2.60.40.10">
    <property type="entry name" value="Immunoglobulins"/>
    <property type="match status" value="1"/>
</dbReference>
<dbReference type="PROSITE" id="PS00010">
    <property type="entry name" value="ASX_HYDROXYL"/>
    <property type="match status" value="3"/>
</dbReference>
<evidence type="ECO:0000256" key="2">
    <source>
        <dbReference type="ARBA" id="ARBA00004498"/>
    </source>
</evidence>
<dbReference type="CDD" id="cd00054">
    <property type="entry name" value="EGF_CA"/>
    <property type="match status" value="1"/>
</dbReference>
<dbReference type="PROSITE" id="PS01187">
    <property type="entry name" value="EGF_CA"/>
    <property type="match status" value="2"/>
</dbReference>
<dbReference type="InterPro" id="IPR001881">
    <property type="entry name" value="EGF-like_Ca-bd_dom"/>
</dbReference>